<dbReference type="InterPro" id="IPR011657">
    <property type="entry name" value="CNT_C_dom"/>
</dbReference>
<dbReference type="AlphaFoldDB" id="B2IHK4"/>
<evidence type="ECO:0000256" key="6">
    <source>
        <dbReference type="ARBA" id="ARBA00023136"/>
    </source>
</evidence>
<evidence type="ECO:0000256" key="1">
    <source>
        <dbReference type="ARBA" id="ARBA00004651"/>
    </source>
</evidence>
<evidence type="ECO:0000259" key="8">
    <source>
        <dbReference type="Pfam" id="PF01773"/>
    </source>
</evidence>
<feature type="transmembrane region" description="Helical" evidence="7">
    <location>
        <begin position="170"/>
        <end position="193"/>
    </location>
</feature>
<keyword evidence="3" id="KW-1003">Cell membrane</keyword>
<keyword evidence="5 7" id="KW-1133">Transmembrane helix</keyword>
<dbReference type="PANTHER" id="PTHR10590">
    <property type="entry name" value="SODIUM/NUCLEOSIDE COTRANSPORTER"/>
    <property type="match status" value="1"/>
</dbReference>
<dbReference type="Proteomes" id="UP000001695">
    <property type="component" value="Chromosome"/>
</dbReference>
<reference evidence="11 12" key="2">
    <citation type="journal article" date="2010" name="J. Bacteriol.">
        <title>Complete genome sequence of Beijerinckia indica subsp. indica.</title>
        <authorList>
            <person name="Tamas I."/>
            <person name="Dedysh S.N."/>
            <person name="Liesack W."/>
            <person name="Stott M.B."/>
            <person name="Alam M."/>
            <person name="Murrell J.C."/>
            <person name="Dunfield P.F."/>
        </authorList>
    </citation>
    <scope>NUCLEOTIDE SEQUENCE [LARGE SCALE GENOMIC DNA]</scope>
    <source>
        <strain evidence="12">ATCC 9039 / DSM 1715 / NCIMB 8712</strain>
    </source>
</reference>
<dbReference type="HOGENOM" id="CLU_016813_4_2_5"/>
<dbReference type="InterPro" id="IPR002668">
    <property type="entry name" value="CNT_N_dom"/>
</dbReference>
<evidence type="ECO:0000256" key="5">
    <source>
        <dbReference type="ARBA" id="ARBA00022989"/>
    </source>
</evidence>
<feature type="domain" description="Concentrative nucleoside transporter C-terminal" evidence="9">
    <location>
        <begin position="239"/>
        <end position="440"/>
    </location>
</feature>
<name>B2IHK4_BEII9</name>
<keyword evidence="4 7" id="KW-0812">Transmembrane</keyword>
<evidence type="ECO:0000256" key="7">
    <source>
        <dbReference type="SAM" id="Phobius"/>
    </source>
</evidence>
<comment type="similarity">
    <text evidence="2">Belongs to the concentrative nucleoside transporter (CNT) (TC 2.A.41) family.</text>
</comment>
<reference evidence="12" key="1">
    <citation type="submission" date="2008-03" db="EMBL/GenBank/DDBJ databases">
        <title>Complete sequence of chromosome of Beijerinckia indica subsp. indica ATCC 9039.</title>
        <authorList>
            <consortium name="US DOE Joint Genome Institute"/>
            <person name="Copeland A."/>
            <person name="Lucas S."/>
            <person name="Lapidus A."/>
            <person name="Glavina del Rio T."/>
            <person name="Dalin E."/>
            <person name="Tice H."/>
            <person name="Bruce D."/>
            <person name="Goodwin L."/>
            <person name="Pitluck S."/>
            <person name="LaButti K."/>
            <person name="Schmutz J."/>
            <person name="Larimer F."/>
            <person name="Land M."/>
            <person name="Hauser L."/>
            <person name="Kyrpides N."/>
            <person name="Mikhailova N."/>
            <person name="Dunfield P.F."/>
            <person name="Dedysh S.N."/>
            <person name="Liesack W."/>
            <person name="Saw J.H."/>
            <person name="Alam M."/>
            <person name="Chen Y."/>
            <person name="Murrell J.C."/>
            <person name="Richardson P."/>
        </authorList>
    </citation>
    <scope>NUCLEOTIDE SEQUENCE [LARGE SCALE GENOMIC DNA]</scope>
    <source>
        <strain evidence="12">ATCC 9039 / DSM 1715 / NCIMB 8712</strain>
    </source>
</reference>
<keyword evidence="6 7" id="KW-0472">Membrane</keyword>
<dbReference type="GO" id="GO:0005886">
    <property type="term" value="C:plasma membrane"/>
    <property type="evidence" value="ECO:0007669"/>
    <property type="project" value="UniProtKB-SubCell"/>
</dbReference>
<dbReference type="Pfam" id="PF07662">
    <property type="entry name" value="Nucleos_tra2_C"/>
    <property type="match status" value="1"/>
</dbReference>
<feature type="domain" description="Nucleoside transporter/FeoB GTPase Gate" evidence="10">
    <location>
        <begin position="131"/>
        <end position="228"/>
    </location>
</feature>
<proteinExistence type="inferred from homology"/>
<dbReference type="InterPro" id="IPR011642">
    <property type="entry name" value="Gate_dom"/>
</dbReference>
<feature type="transmembrane region" description="Helical" evidence="7">
    <location>
        <begin position="239"/>
        <end position="261"/>
    </location>
</feature>
<dbReference type="InterPro" id="IPR008276">
    <property type="entry name" value="C_nuclsd_transpt"/>
</dbReference>
<dbReference type="EMBL" id="CP001016">
    <property type="protein sequence ID" value="ACB94525.1"/>
    <property type="molecule type" value="Genomic_DNA"/>
</dbReference>
<feature type="transmembrane region" description="Helical" evidence="7">
    <location>
        <begin position="57"/>
        <end position="77"/>
    </location>
</feature>
<dbReference type="GO" id="GO:0005337">
    <property type="term" value="F:nucleoside transmembrane transporter activity"/>
    <property type="evidence" value="ECO:0007669"/>
    <property type="project" value="InterPro"/>
</dbReference>
<feature type="transmembrane region" description="Helical" evidence="7">
    <location>
        <begin position="205"/>
        <end position="227"/>
    </location>
</feature>
<evidence type="ECO:0000256" key="4">
    <source>
        <dbReference type="ARBA" id="ARBA00022692"/>
    </source>
</evidence>
<comment type="subcellular location">
    <subcellularLocation>
        <location evidence="1">Cell membrane</location>
        <topology evidence="1">Multi-pass membrane protein</topology>
    </subcellularLocation>
</comment>
<feature type="transmembrane region" description="Helical" evidence="7">
    <location>
        <begin position="420"/>
        <end position="442"/>
    </location>
</feature>
<feature type="transmembrane region" description="Helical" evidence="7">
    <location>
        <begin position="29"/>
        <end position="51"/>
    </location>
</feature>
<evidence type="ECO:0000259" key="9">
    <source>
        <dbReference type="Pfam" id="PF07662"/>
    </source>
</evidence>
<feature type="transmembrane region" description="Helical" evidence="7">
    <location>
        <begin position="129"/>
        <end position="150"/>
    </location>
</feature>
<gene>
    <name evidence="11" type="ordered locus">Bind_0875</name>
</gene>
<evidence type="ECO:0000313" key="12">
    <source>
        <dbReference type="Proteomes" id="UP000001695"/>
    </source>
</evidence>
<feature type="transmembrane region" description="Helical" evidence="7">
    <location>
        <begin position="290"/>
        <end position="312"/>
    </location>
</feature>
<evidence type="ECO:0000259" key="10">
    <source>
        <dbReference type="Pfam" id="PF07670"/>
    </source>
</evidence>
<dbReference type="PANTHER" id="PTHR10590:SF4">
    <property type="entry name" value="SOLUTE CARRIER FAMILY 28 MEMBER 3"/>
    <property type="match status" value="1"/>
</dbReference>
<feature type="domain" description="Concentrative nucleoside transporter N-terminal" evidence="8">
    <location>
        <begin position="38"/>
        <end position="111"/>
    </location>
</feature>
<evidence type="ECO:0000256" key="3">
    <source>
        <dbReference type="ARBA" id="ARBA00022475"/>
    </source>
</evidence>
<dbReference type="eggNOG" id="COG1972">
    <property type="taxonomic scope" value="Bacteria"/>
</dbReference>
<protein>
    <submittedName>
        <fullName evidence="11">Na+ dependent nucleoside transporter domain protein</fullName>
    </submittedName>
</protein>
<evidence type="ECO:0000313" key="11">
    <source>
        <dbReference type="EMBL" id="ACB94525.1"/>
    </source>
</evidence>
<dbReference type="Pfam" id="PF01773">
    <property type="entry name" value="Nucleos_tra2_N"/>
    <property type="match status" value="1"/>
</dbReference>
<feature type="transmembrane region" description="Helical" evidence="7">
    <location>
        <begin position="385"/>
        <end position="408"/>
    </location>
</feature>
<dbReference type="Pfam" id="PF07670">
    <property type="entry name" value="Gate"/>
    <property type="match status" value="1"/>
</dbReference>
<feature type="transmembrane region" description="Helical" evidence="7">
    <location>
        <begin position="324"/>
        <end position="343"/>
    </location>
</feature>
<dbReference type="KEGG" id="bid:Bind_0875"/>
<sequence>MIIGTFSNFRHAFENAKIRERITRSTPRLRMTILHGFLGLLSLLIIAWLFSEDRWHVPLRLVIGGVMLQFALALLLMKFPPATLAFARLNDAVNALQEATDAGTSFVFGYLGGGPLPFAEIKPGASFLLGFRAFPLVLVISALASLLLYWGVLQKIVGFLAWGLRRSLGIGGALGLGAAVHIFVGMIEAPLLVRPYLIQMKRGELFALMSCGMAGIAGTVMVIYASLLESVIPQSLGNILIASVISTPAALAIAALMVPFAPKADERSELRLATPPSSAMEAITQGTQEGIGFLAGIIAMLIVLVALVTLVNKGLALLPFADPITLQGLFAWLFKPIMWLIGIPGQDIETAARLMGTKMVLNEFVAYLDLAHLSGESLEPRSRLMLTYALCGFANFGSLGIMIGGMSAMAPERKQEIAKLAPRSLISGTLATCMSGAVAGLLN</sequence>
<keyword evidence="12" id="KW-1185">Reference proteome</keyword>
<dbReference type="GO" id="GO:0015293">
    <property type="term" value="F:symporter activity"/>
    <property type="evidence" value="ECO:0007669"/>
    <property type="project" value="TreeGrafter"/>
</dbReference>
<dbReference type="STRING" id="395963.Bind_0875"/>
<accession>B2IHK4</accession>
<organism evidence="11 12">
    <name type="scientific">Beijerinckia indica subsp. indica (strain ATCC 9039 / DSM 1715 / NCIMB 8712)</name>
    <dbReference type="NCBI Taxonomy" id="395963"/>
    <lineage>
        <taxon>Bacteria</taxon>
        <taxon>Pseudomonadati</taxon>
        <taxon>Pseudomonadota</taxon>
        <taxon>Alphaproteobacteria</taxon>
        <taxon>Hyphomicrobiales</taxon>
        <taxon>Beijerinckiaceae</taxon>
        <taxon>Beijerinckia</taxon>
    </lineage>
</organism>
<evidence type="ECO:0000256" key="2">
    <source>
        <dbReference type="ARBA" id="ARBA00009033"/>
    </source>
</evidence>